<dbReference type="Proteomes" id="UP001148662">
    <property type="component" value="Unassembled WGS sequence"/>
</dbReference>
<protein>
    <submittedName>
        <fullName evidence="1">Uncharacterized protein</fullName>
    </submittedName>
</protein>
<accession>A0ACC1SEI0</accession>
<keyword evidence="2" id="KW-1185">Reference proteome</keyword>
<name>A0ACC1SEI0_9APHY</name>
<gene>
    <name evidence="1" type="ORF">NM688_g6585</name>
</gene>
<reference evidence="1" key="1">
    <citation type="submission" date="2022-07" db="EMBL/GenBank/DDBJ databases">
        <title>Genome Sequence of Phlebia brevispora.</title>
        <authorList>
            <person name="Buettner E."/>
        </authorList>
    </citation>
    <scope>NUCLEOTIDE SEQUENCE</scope>
    <source>
        <strain evidence="1">MPL23</strain>
    </source>
</reference>
<evidence type="ECO:0000313" key="1">
    <source>
        <dbReference type="EMBL" id="KAJ3537977.1"/>
    </source>
</evidence>
<dbReference type="EMBL" id="JANHOG010001383">
    <property type="protein sequence ID" value="KAJ3537977.1"/>
    <property type="molecule type" value="Genomic_DNA"/>
</dbReference>
<sequence length="127" mass="14182">MIFMTSIFFSLSFGPVSWVLASEVFPTKTRSIGTSVATCANWAFNVLFSQVSNTAINNISWKYYLVFICLNAVDFVIITLFFPETKGKTLEDMAEIFGDEVDLSALHDSDDENMAPEKDKSEIAEKA</sequence>
<proteinExistence type="predicted"/>
<organism evidence="1 2">
    <name type="scientific">Phlebia brevispora</name>
    <dbReference type="NCBI Taxonomy" id="194682"/>
    <lineage>
        <taxon>Eukaryota</taxon>
        <taxon>Fungi</taxon>
        <taxon>Dikarya</taxon>
        <taxon>Basidiomycota</taxon>
        <taxon>Agaricomycotina</taxon>
        <taxon>Agaricomycetes</taxon>
        <taxon>Polyporales</taxon>
        <taxon>Meruliaceae</taxon>
        <taxon>Phlebia</taxon>
    </lineage>
</organism>
<comment type="caution">
    <text evidence="1">The sequence shown here is derived from an EMBL/GenBank/DDBJ whole genome shotgun (WGS) entry which is preliminary data.</text>
</comment>
<evidence type="ECO:0000313" key="2">
    <source>
        <dbReference type="Proteomes" id="UP001148662"/>
    </source>
</evidence>